<comment type="caution">
    <text evidence="7">The sequence shown here is derived from an EMBL/GenBank/DDBJ whole genome shotgun (WGS) entry which is preliminary data.</text>
</comment>
<evidence type="ECO:0000313" key="8">
    <source>
        <dbReference type="Proteomes" id="UP001500067"/>
    </source>
</evidence>
<dbReference type="SUPFAM" id="SSF53335">
    <property type="entry name" value="S-adenosyl-L-methionine-dependent methyltransferases"/>
    <property type="match status" value="1"/>
</dbReference>
<dbReference type="PIRSF" id="PIRSF003078">
    <property type="entry name" value="GidB"/>
    <property type="match status" value="1"/>
</dbReference>
<proteinExistence type="inferred from homology"/>
<feature type="binding site" evidence="6">
    <location>
        <position position="77"/>
    </location>
    <ligand>
        <name>S-adenosyl-L-methionine</name>
        <dbReference type="ChEBI" id="CHEBI:59789"/>
    </ligand>
</feature>
<dbReference type="InterPro" id="IPR003682">
    <property type="entry name" value="rRNA_ssu_MeTfrase_G"/>
</dbReference>
<sequence length="219" mass="24721">MEKQDKLEIIHKYFDDLSETQLQQLGMLDELYNDWNQKINVISRKDIEALYEKHVLHSLAISVICPFDKGARILDIGTGGGFPGIPLAIFYPECEWVLADSIGKKIKVVQEVAAAIGLKNVTAIHTRAEDLKGRYTFDYAVSRAVAPLADLWRWGAPLINKGQKGEELPNGLVCLKGGDLREEIEHTGMKRIVQAWSVHDIFPEPSFEEKYVVYVPKLT</sequence>
<protein>
    <recommendedName>
        <fullName evidence="6">Ribosomal RNA small subunit methyltransferase G</fullName>
        <ecNumber evidence="6">2.1.1.-</ecNumber>
    </recommendedName>
    <alternativeName>
        <fullName evidence="6">16S rRNA 7-methylguanosine methyltransferase</fullName>
        <shortName evidence="6">16S rRNA m7G methyltransferase</shortName>
    </alternativeName>
</protein>
<keyword evidence="2 6" id="KW-0698">rRNA processing</keyword>
<organism evidence="7 8">
    <name type="scientific">Nemorincola caseinilytica</name>
    <dbReference type="NCBI Taxonomy" id="2054315"/>
    <lineage>
        <taxon>Bacteria</taxon>
        <taxon>Pseudomonadati</taxon>
        <taxon>Bacteroidota</taxon>
        <taxon>Chitinophagia</taxon>
        <taxon>Chitinophagales</taxon>
        <taxon>Chitinophagaceae</taxon>
        <taxon>Nemorincola</taxon>
    </lineage>
</organism>
<feature type="binding site" evidence="6">
    <location>
        <begin position="128"/>
        <end position="129"/>
    </location>
    <ligand>
        <name>S-adenosyl-L-methionine</name>
        <dbReference type="ChEBI" id="CHEBI:59789"/>
    </ligand>
</feature>
<dbReference type="NCBIfam" id="TIGR00138">
    <property type="entry name" value="rsmG_gidB"/>
    <property type="match status" value="1"/>
</dbReference>
<dbReference type="Gene3D" id="3.40.50.150">
    <property type="entry name" value="Vaccinia Virus protein VP39"/>
    <property type="match status" value="1"/>
</dbReference>
<dbReference type="EMBL" id="BAABFA010000001">
    <property type="protein sequence ID" value="GAA4459289.1"/>
    <property type="molecule type" value="Genomic_DNA"/>
</dbReference>
<feature type="binding site" evidence="6">
    <location>
        <position position="143"/>
    </location>
    <ligand>
        <name>S-adenosyl-L-methionine</name>
        <dbReference type="ChEBI" id="CHEBI:59789"/>
    </ligand>
</feature>
<feature type="binding site" evidence="6">
    <location>
        <position position="82"/>
    </location>
    <ligand>
        <name>S-adenosyl-L-methionine</name>
        <dbReference type="ChEBI" id="CHEBI:59789"/>
    </ligand>
</feature>
<comment type="function">
    <text evidence="6">Specifically methylates the N7 position of a guanine in 16S rRNA.</text>
</comment>
<evidence type="ECO:0000256" key="6">
    <source>
        <dbReference type="HAMAP-Rule" id="MF_00074"/>
    </source>
</evidence>
<evidence type="ECO:0000256" key="1">
    <source>
        <dbReference type="ARBA" id="ARBA00022490"/>
    </source>
</evidence>
<gene>
    <name evidence="6 7" type="primary">rsmG</name>
    <name evidence="7" type="ORF">GCM10023093_00030</name>
</gene>
<evidence type="ECO:0000256" key="2">
    <source>
        <dbReference type="ARBA" id="ARBA00022552"/>
    </source>
</evidence>
<dbReference type="PANTHER" id="PTHR31760:SF0">
    <property type="entry name" value="S-ADENOSYL-L-METHIONINE-DEPENDENT METHYLTRANSFERASES SUPERFAMILY PROTEIN"/>
    <property type="match status" value="1"/>
</dbReference>
<keyword evidence="1 6" id="KW-0963">Cytoplasm</keyword>
<dbReference type="Pfam" id="PF02527">
    <property type="entry name" value="GidB"/>
    <property type="match status" value="1"/>
</dbReference>
<keyword evidence="8" id="KW-1185">Reference proteome</keyword>
<comment type="similarity">
    <text evidence="6">Belongs to the methyltransferase superfamily. RNA methyltransferase RsmG family.</text>
</comment>
<evidence type="ECO:0000256" key="4">
    <source>
        <dbReference type="ARBA" id="ARBA00022679"/>
    </source>
</evidence>
<dbReference type="InterPro" id="IPR029063">
    <property type="entry name" value="SAM-dependent_MTases_sf"/>
</dbReference>
<accession>A0ABP8N0L8</accession>
<keyword evidence="5 6" id="KW-0949">S-adenosyl-L-methionine</keyword>
<comment type="subcellular location">
    <subcellularLocation>
        <location evidence="6">Cytoplasm</location>
    </subcellularLocation>
</comment>
<dbReference type="RefSeq" id="WP_345076586.1">
    <property type="nucleotide sequence ID" value="NZ_BAABFA010000001.1"/>
</dbReference>
<dbReference type="EC" id="2.1.1.-" evidence="6"/>
<name>A0ABP8N0L8_9BACT</name>
<keyword evidence="4 6" id="KW-0808">Transferase</keyword>
<evidence type="ECO:0000256" key="3">
    <source>
        <dbReference type="ARBA" id="ARBA00022603"/>
    </source>
</evidence>
<reference evidence="8" key="1">
    <citation type="journal article" date="2019" name="Int. J. Syst. Evol. Microbiol.">
        <title>The Global Catalogue of Microorganisms (GCM) 10K type strain sequencing project: providing services to taxonomists for standard genome sequencing and annotation.</title>
        <authorList>
            <consortium name="The Broad Institute Genomics Platform"/>
            <consortium name="The Broad Institute Genome Sequencing Center for Infectious Disease"/>
            <person name="Wu L."/>
            <person name="Ma J."/>
        </authorList>
    </citation>
    <scope>NUCLEOTIDE SEQUENCE [LARGE SCALE GENOMIC DNA]</scope>
    <source>
        <strain evidence="8">JCM 32105</strain>
    </source>
</reference>
<dbReference type="PANTHER" id="PTHR31760">
    <property type="entry name" value="S-ADENOSYL-L-METHIONINE-DEPENDENT METHYLTRANSFERASES SUPERFAMILY PROTEIN"/>
    <property type="match status" value="1"/>
</dbReference>
<dbReference type="Proteomes" id="UP001500067">
    <property type="component" value="Unassembled WGS sequence"/>
</dbReference>
<keyword evidence="3 6" id="KW-0489">Methyltransferase</keyword>
<comment type="caution">
    <text evidence="6">Lacks conserved residue(s) required for the propagation of feature annotation.</text>
</comment>
<dbReference type="HAMAP" id="MF_00074">
    <property type="entry name" value="16SrRNA_methyltr_G"/>
    <property type="match status" value="1"/>
</dbReference>
<evidence type="ECO:0000256" key="5">
    <source>
        <dbReference type="ARBA" id="ARBA00022691"/>
    </source>
</evidence>
<evidence type="ECO:0000313" key="7">
    <source>
        <dbReference type="EMBL" id="GAA4459289.1"/>
    </source>
</evidence>